<accession>A0A6J6PPZ4</accession>
<dbReference type="EMBL" id="CAEZXM010000204">
    <property type="protein sequence ID" value="CAB4698154.1"/>
    <property type="molecule type" value="Genomic_DNA"/>
</dbReference>
<evidence type="ECO:0000313" key="2">
    <source>
        <dbReference type="EMBL" id="CAB4698154.1"/>
    </source>
</evidence>
<evidence type="ECO:0000256" key="1">
    <source>
        <dbReference type="SAM" id="Phobius"/>
    </source>
</evidence>
<feature type="transmembrane region" description="Helical" evidence="1">
    <location>
        <begin position="39"/>
        <end position="58"/>
    </location>
</feature>
<reference evidence="2" key="1">
    <citation type="submission" date="2020-05" db="EMBL/GenBank/DDBJ databases">
        <authorList>
            <person name="Chiriac C."/>
            <person name="Salcher M."/>
            <person name="Ghai R."/>
            <person name="Kavagutti S V."/>
        </authorList>
    </citation>
    <scope>NUCLEOTIDE SEQUENCE</scope>
</reference>
<keyword evidence="1" id="KW-0812">Transmembrane</keyword>
<proteinExistence type="predicted"/>
<feature type="transmembrane region" description="Helical" evidence="1">
    <location>
        <begin position="70"/>
        <end position="91"/>
    </location>
</feature>
<keyword evidence="1" id="KW-0472">Membrane</keyword>
<feature type="transmembrane region" description="Helical" evidence="1">
    <location>
        <begin position="134"/>
        <end position="154"/>
    </location>
</feature>
<keyword evidence="1" id="KW-1133">Transmembrane helix</keyword>
<sequence length="291" mass="30562">MRINVTVLWLVRALWLLQPLAFVPLLTHATEHLAPSGRMIVAVAAWAMWAAVLFAAFVPSSVSLTAARMMVPLQLIAVAVCAAAGVTAVWLTTAAGASVIALLVWFSGETGVAFAQGSAYGAEQRFPLKPPVPLLIPMLVSWLVTATAALSGIVLLANRIWIVGAVLLGIALAASRFVAPRFHQLARRWLVVVPVGLVVHDPMMLTENALFRSAQLAAVHLAPADTEAADLTGGTAGVVVEIVLHQMDTIVKTGTRDNPTGTALHVLSILVSPTRPGKALQAAAARRMPVG</sequence>
<organism evidence="2">
    <name type="scientific">freshwater metagenome</name>
    <dbReference type="NCBI Taxonomy" id="449393"/>
    <lineage>
        <taxon>unclassified sequences</taxon>
        <taxon>metagenomes</taxon>
        <taxon>ecological metagenomes</taxon>
    </lineage>
</organism>
<name>A0A6J6PPZ4_9ZZZZ</name>
<dbReference type="AlphaFoldDB" id="A0A6J6PPZ4"/>
<gene>
    <name evidence="2" type="ORF">UFOPK2366_01121</name>
</gene>
<feature type="transmembrane region" description="Helical" evidence="1">
    <location>
        <begin position="160"/>
        <end position="179"/>
    </location>
</feature>
<protein>
    <submittedName>
        <fullName evidence="2">Unannotated protein</fullName>
    </submittedName>
</protein>
<feature type="transmembrane region" description="Helical" evidence="1">
    <location>
        <begin position="97"/>
        <end position="122"/>
    </location>
</feature>